<protein>
    <recommendedName>
        <fullName evidence="4">Putative HNH nuclease YajD</fullName>
    </recommendedName>
</protein>
<evidence type="ECO:0000256" key="2">
    <source>
        <dbReference type="ARBA" id="ARBA00022801"/>
    </source>
</evidence>
<dbReference type="GO" id="GO:0008270">
    <property type="term" value="F:zinc ion binding"/>
    <property type="evidence" value="ECO:0007669"/>
    <property type="project" value="InterPro"/>
</dbReference>
<dbReference type="GO" id="GO:0003676">
    <property type="term" value="F:nucleic acid binding"/>
    <property type="evidence" value="ECO:0007669"/>
    <property type="project" value="InterPro"/>
</dbReference>
<sequence length="97" mass="11759">MTNFYKTKRWKNKRINILKRDTYQCQECKRYGKNKEATTVHHIHPLRNRPELRLTTNNLVSLCVRCHDKMHDRVSDELTELGMQWVERMERVKGNGM</sequence>
<dbReference type="GO" id="GO:0016787">
    <property type="term" value="F:hydrolase activity"/>
    <property type="evidence" value="ECO:0007669"/>
    <property type="project" value="UniProtKB-KW"/>
</dbReference>
<gene>
    <name evidence="6" type="ORF">IGM_01254</name>
</gene>
<evidence type="ECO:0000256" key="1">
    <source>
        <dbReference type="ARBA" id="ARBA00022722"/>
    </source>
</evidence>
<evidence type="ECO:0000259" key="5">
    <source>
        <dbReference type="SMART" id="SM00507"/>
    </source>
</evidence>
<evidence type="ECO:0000256" key="3">
    <source>
        <dbReference type="ARBA" id="ARBA00038412"/>
    </source>
</evidence>
<comment type="similarity">
    <text evidence="3">Belongs to the HNH nuclease family.</text>
</comment>
<dbReference type="InterPro" id="IPR003615">
    <property type="entry name" value="HNH_nuc"/>
</dbReference>
<dbReference type="GO" id="GO:0004519">
    <property type="term" value="F:endonuclease activity"/>
    <property type="evidence" value="ECO:0007669"/>
    <property type="project" value="InterPro"/>
</dbReference>
<dbReference type="PANTHER" id="PTHR41286">
    <property type="entry name" value="HNH NUCLEASE YAJD-RELATED"/>
    <property type="match status" value="1"/>
</dbReference>
<dbReference type="CDD" id="cd00085">
    <property type="entry name" value="HNHc"/>
    <property type="match status" value="1"/>
</dbReference>
<dbReference type="InterPro" id="IPR002711">
    <property type="entry name" value="HNH"/>
</dbReference>
<feature type="domain" description="HNH nuclease" evidence="5">
    <location>
        <begin position="12"/>
        <end position="68"/>
    </location>
</feature>
<keyword evidence="1" id="KW-0540">Nuclease</keyword>
<dbReference type="AlphaFoldDB" id="A0A9W5QYK0"/>
<dbReference type="EMBL" id="AHEF01000025">
    <property type="protein sequence ID" value="EOP94822.1"/>
    <property type="molecule type" value="Genomic_DNA"/>
</dbReference>
<name>A0A9W5QYK0_BACCE</name>
<dbReference type="Proteomes" id="UP000014009">
    <property type="component" value="Unassembled WGS sequence"/>
</dbReference>
<dbReference type="Pfam" id="PF01844">
    <property type="entry name" value="HNH"/>
    <property type="match status" value="1"/>
</dbReference>
<dbReference type="GO" id="GO:0005829">
    <property type="term" value="C:cytosol"/>
    <property type="evidence" value="ECO:0007669"/>
    <property type="project" value="TreeGrafter"/>
</dbReference>
<organism evidence="6 7">
    <name type="scientific">Bacillus cereus HuB4-4</name>
    <dbReference type="NCBI Taxonomy" id="1053211"/>
    <lineage>
        <taxon>Bacteria</taxon>
        <taxon>Bacillati</taxon>
        <taxon>Bacillota</taxon>
        <taxon>Bacilli</taxon>
        <taxon>Bacillales</taxon>
        <taxon>Bacillaceae</taxon>
        <taxon>Bacillus</taxon>
        <taxon>Bacillus cereus group</taxon>
    </lineage>
</organism>
<dbReference type="PANTHER" id="PTHR41286:SF1">
    <property type="entry name" value="HNH NUCLEASE YAJD-RELATED"/>
    <property type="match status" value="1"/>
</dbReference>
<evidence type="ECO:0000313" key="7">
    <source>
        <dbReference type="Proteomes" id="UP000014009"/>
    </source>
</evidence>
<evidence type="ECO:0000313" key="6">
    <source>
        <dbReference type="EMBL" id="EOP94822.1"/>
    </source>
</evidence>
<keyword evidence="2" id="KW-0378">Hydrolase</keyword>
<dbReference type="SMART" id="SM00507">
    <property type="entry name" value="HNHc"/>
    <property type="match status" value="1"/>
</dbReference>
<proteinExistence type="inferred from homology"/>
<comment type="caution">
    <text evidence="6">The sequence shown here is derived from an EMBL/GenBank/DDBJ whole genome shotgun (WGS) entry which is preliminary data.</text>
</comment>
<evidence type="ECO:0000256" key="4">
    <source>
        <dbReference type="ARBA" id="ARBA00040194"/>
    </source>
</evidence>
<accession>A0A9W5QYK0</accession>
<dbReference type="RefSeq" id="WP_016097920.1">
    <property type="nucleotide sequence ID" value="NZ_KB976537.1"/>
</dbReference>
<reference evidence="6 7" key="1">
    <citation type="submission" date="2012-12" db="EMBL/GenBank/DDBJ databases">
        <title>The Genome Sequence of Bacillus cereus HuB4-4.</title>
        <authorList>
            <consortium name="The Broad Institute Genome Sequencing Platform"/>
            <consortium name="The Broad Institute Genome Sequencing Center for Infectious Disease"/>
            <person name="Feldgarden M."/>
            <person name="Van der Auwera G.A."/>
            <person name="Mahillon J."/>
            <person name="Duprez V."/>
            <person name="Timmery S."/>
            <person name="Mattelet C."/>
            <person name="Dierick K."/>
            <person name="Sun M."/>
            <person name="Yu Z."/>
            <person name="Zhu L."/>
            <person name="Hu X."/>
            <person name="Shank E.B."/>
            <person name="Swiecicka I."/>
            <person name="Hansen B.M."/>
            <person name="Andrup L."/>
            <person name="Walker B."/>
            <person name="Young S.K."/>
            <person name="Zeng Q."/>
            <person name="Gargeya S."/>
            <person name="Fitzgerald M."/>
            <person name="Haas B."/>
            <person name="Abouelleil A."/>
            <person name="Alvarado L."/>
            <person name="Arachchi H.M."/>
            <person name="Berlin A.M."/>
            <person name="Chapman S.B."/>
            <person name="Dewar J."/>
            <person name="Goldberg J."/>
            <person name="Griggs A."/>
            <person name="Gujja S."/>
            <person name="Hansen M."/>
            <person name="Howarth C."/>
            <person name="Imamovic A."/>
            <person name="Larimer J."/>
            <person name="McCowan C."/>
            <person name="Murphy C."/>
            <person name="Neiman D."/>
            <person name="Pearson M."/>
            <person name="Priest M."/>
            <person name="Roberts A."/>
            <person name="Saif S."/>
            <person name="Shea T."/>
            <person name="Sisk P."/>
            <person name="Sykes S."/>
            <person name="Wortman J."/>
            <person name="Nusbaum C."/>
            <person name="Birren B."/>
        </authorList>
    </citation>
    <scope>NUCLEOTIDE SEQUENCE [LARGE SCALE GENOMIC DNA]</scope>
    <source>
        <strain evidence="6 7">HuB4-4</strain>
    </source>
</reference>
<dbReference type="Gene3D" id="1.10.30.50">
    <property type="match status" value="1"/>
</dbReference>